<organism evidence="1 2">
    <name type="scientific">Aquibacillus albus</name>
    <dbReference type="NCBI Taxonomy" id="1168171"/>
    <lineage>
        <taxon>Bacteria</taxon>
        <taxon>Bacillati</taxon>
        <taxon>Bacillota</taxon>
        <taxon>Bacilli</taxon>
        <taxon>Bacillales</taxon>
        <taxon>Bacillaceae</taxon>
        <taxon>Aquibacillus</taxon>
    </lineage>
</organism>
<protein>
    <submittedName>
        <fullName evidence="1">Methyl-accepting chemotaxis protein</fullName>
    </submittedName>
</protein>
<dbReference type="RefSeq" id="WP_204499483.1">
    <property type="nucleotide sequence ID" value="NZ_JAFBDR010000010.1"/>
</dbReference>
<dbReference type="Proteomes" id="UP001296943">
    <property type="component" value="Unassembled WGS sequence"/>
</dbReference>
<keyword evidence="2" id="KW-1185">Reference proteome</keyword>
<sequence>MSEERLDRIEAHMEQLIQMVAKSNKMVLENNELVLENNKVVHENNRMVHENTKMIKQLTEEAKRDREVNEARHKELLKEIRNSAYDIDYLRNEVSKHDMEIHKLRTSQ</sequence>
<evidence type="ECO:0000313" key="1">
    <source>
        <dbReference type="EMBL" id="MBM7571670.1"/>
    </source>
</evidence>
<evidence type="ECO:0000313" key="2">
    <source>
        <dbReference type="Proteomes" id="UP001296943"/>
    </source>
</evidence>
<dbReference type="EMBL" id="JAFBDR010000010">
    <property type="protein sequence ID" value="MBM7571670.1"/>
    <property type="molecule type" value="Genomic_DNA"/>
</dbReference>
<comment type="caution">
    <text evidence="1">The sequence shown here is derived from an EMBL/GenBank/DDBJ whole genome shotgun (WGS) entry which is preliminary data.</text>
</comment>
<name>A0ABS2N0J7_9BACI</name>
<proteinExistence type="predicted"/>
<gene>
    <name evidence="1" type="ORF">JOC48_002169</name>
</gene>
<reference evidence="1 2" key="1">
    <citation type="submission" date="2021-01" db="EMBL/GenBank/DDBJ databases">
        <title>Genomic Encyclopedia of Type Strains, Phase IV (KMG-IV): sequencing the most valuable type-strain genomes for metagenomic binning, comparative biology and taxonomic classification.</title>
        <authorList>
            <person name="Goeker M."/>
        </authorList>
    </citation>
    <scope>NUCLEOTIDE SEQUENCE [LARGE SCALE GENOMIC DNA]</scope>
    <source>
        <strain evidence="1 2">DSM 23711</strain>
    </source>
</reference>
<accession>A0ABS2N0J7</accession>